<evidence type="ECO:0000313" key="1">
    <source>
        <dbReference type="EMBL" id="KKW32795.1"/>
    </source>
</evidence>
<accession>A0A0G1XPJ4</accession>
<organism evidence="1 2">
    <name type="scientific">Candidatus Uhrbacteria bacterium GW2011_GWA2_53_10</name>
    <dbReference type="NCBI Taxonomy" id="1618980"/>
    <lineage>
        <taxon>Bacteria</taxon>
        <taxon>Candidatus Uhriibacteriota</taxon>
    </lineage>
</organism>
<evidence type="ECO:0000313" key="2">
    <source>
        <dbReference type="Proteomes" id="UP000034711"/>
    </source>
</evidence>
<gene>
    <name evidence="1" type="ORF">UY77_C0013G0003</name>
</gene>
<proteinExistence type="predicted"/>
<dbReference type="Proteomes" id="UP000034711">
    <property type="component" value="Unassembled WGS sequence"/>
</dbReference>
<reference evidence="1 2" key="1">
    <citation type="journal article" date="2015" name="Nature">
        <title>rRNA introns, odd ribosomes, and small enigmatic genomes across a large radiation of phyla.</title>
        <authorList>
            <person name="Brown C.T."/>
            <person name="Hug L.A."/>
            <person name="Thomas B.C."/>
            <person name="Sharon I."/>
            <person name="Castelle C.J."/>
            <person name="Singh A."/>
            <person name="Wilkins M.J."/>
            <person name="Williams K.H."/>
            <person name="Banfield J.F."/>
        </authorList>
    </citation>
    <scope>NUCLEOTIDE SEQUENCE [LARGE SCALE GENOMIC DNA]</scope>
</reference>
<comment type="caution">
    <text evidence="1">The sequence shown here is derived from an EMBL/GenBank/DDBJ whole genome shotgun (WGS) entry which is preliminary data.</text>
</comment>
<dbReference type="AlphaFoldDB" id="A0A0G1XPJ4"/>
<sequence>MAIRNLFEERLAARMDARRQSASAQVFIVGPTVVPGTGRRFLVSGSRVELAGSKPQLVARSETPRAMPAPRLTAGDLLRAISERQGLVAASSRAFGSSSRSIIRRARK</sequence>
<dbReference type="EMBL" id="LCRI01000013">
    <property type="protein sequence ID" value="KKW32795.1"/>
    <property type="molecule type" value="Genomic_DNA"/>
</dbReference>
<name>A0A0G1XPJ4_9BACT</name>
<protein>
    <submittedName>
        <fullName evidence="1">Uncharacterized protein</fullName>
    </submittedName>
</protein>